<keyword evidence="3" id="KW-1185">Reference proteome</keyword>
<organism evidence="2 3">
    <name type="scientific">Cymbomonas tetramitiformis</name>
    <dbReference type="NCBI Taxonomy" id="36881"/>
    <lineage>
        <taxon>Eukaryota</taxon>
        <taxon>Viridiplantae</taxon>
        <taxon>Chlorophyta</taxon>
        <taxon>Pyramimonadophyceae</taxon>
        <taxon>Pyramimonadales</taxon>
        <taxon>Pyramimonadaceae</taxon>
        <taxon>Cymbomonas</taxon>
    </lineage>
</organism>
<evidence type="ECO:0000313" key="2">
    <source>
        <dbReference type="EMBL" id="KAK3248709.1"/>
    </source>
</evidence>
<evidence type="ECO:0000256" key="1">
    <source>
        <dbReference type="SAM" id="MobiDB-lite"/>
    </source>
</evidence>
<protein>
    <submittedName>
        <fullName evidence="2">Uncharacterized protein</fullName>
    </submittedName>
</protein>
<feature type="compositionally biased region" description="Basic and acidic residues" evidence="1">
    <location>
        <begin position="13"/>
        <end position="22"/>
    </location>
</feature>
<accession>A0AAE0F241</accession>
<feature type="compositionally biased region" description="Basic and acidic residues" evidence="1">
    <location>
        <begin position="61"/>
        <end position="77"/>
    </location>
</feature>
<feature type="region of interest" description="Disordered" evidence="1">
    <location>
        <begin position="13"/>
        <end position="112"/>
    </location>
</feature>
<comment type="caution">
    <text evidence="2">The sequence shown here is derived from an EMBL/GenBank/DDBJ whole genome shotgun (WGS) entry which is preliminary data.</text>
</comment>
<feature type="compositionally biased region" description="Basic and acidic residues" evidence="1">
    <location>
        <begin position="168"/>
        <end position="184"/>
    </location>
</feature>
<dbReference type="AlphaFoldDB" id="A0AAE0F241"/>
<dbReference type="EMBL" id="LGRX02027851">
    <property type="protein sequence ID" value="KAK3248709.1"/>
    <property type="molecule type" value="Genomic_DNA"/>
</dbReference>
<evidence type="ECO:0000313" key="3">
    <source>
        <dbReference type="Proteomes" id="UP001190700"/>
    </source>
</evidence>
<sequence>MEVVKVLVEAAEEGEKHGKEAVSGENVAETQQDKQRPPSPDYDQFQAWLEGENDMVGGKKKKEDTARPERSMEDLVDVRTFFKPAESAEKNKEEAKLEEEAKQAADDHEAAKKTVKKLNKVIKNYVTENLQEMDLQDETGAAVRAEFKRKKDELEVLTTERKKKKERRQTLEATCKEASSKGTA</sequence>
<feature type="compositionally biased region" description="Basic and acidic residues" evidence="1">
    <location>
        <begin position="86"/>
        <end position="112"/>
    </location>
</feature>
<dbReference type="Proteomes" id="UP001190700">
    <property type="component" value="Unassembled WGS sequence"/>
</dbReference>
<reference evidence="2 3" key="1">
    <citation type="journal article" date="2015" name="Genome Biol. Evol.">
        <title>Comparative Genomics of a Bacterivorous Green Alga Reveals Evolutionary Causalities and Consequences of Phago-Mixotrophic Mode of Nutrition.</title>
        <authorList>
            <person name="Burns J.A."/>
            <person name="Paasch A."/>
            <person name="Narechania A."/>
            <person name="Kim E."/>
        </authorList>
    </citation>
    <scope>NUCLEOTIDE SEQUENCE [LARGE SCALE GENOMIC DNA]</scope>
    <source>
        <strain evidence="2 3">PLY_AMNH</strain>
    </source>
</reference>
<feature type="region of interest" description="Disordered" evidence="1">
    <location>
        <begin position="160"/>
        <end position="184"/>
    </location>
</feature>
<proteinExistence type="predicted"/>
<gene>
    <name evidence="2" type="ORF">CYMTET_41834</name>
</gene>
<name>A0AAE0F241_9CHLO</name>